<keyword evidence="2" id="KW-1185">Reference proteome</keyword>
<organism evidence="1 2">
    <name type="scientific">Alicyclobacillus fodiniaquatilis</name>
    <dbReference type="NCBI Taxonomy" id="1661150"/>
    <lineage>
        <taxon>Bacteria</taxon>
        <taxon>Bacillati</taxon>
        <taxon>Bacillota</taxon>
        <taxon>Bacilli</taxon>
        <taxon>Bacillales</taxon>
        <taxon>Alicyclobacillaceae</taxon>
        <taxon>Alicyclobacillus</taxon>
    </lineage>
</organism>
<evidence type="ECO:0000313" key="1">
    <source>
        <dbReference type="EMBL" id="MFD1674147.1"/>
    </source>
</evidence>
<accession>A0ABW4JCY0</accession>
<evidence type="ECO:0000313" key="2">
    <source>
        <dbReference type="Proteomes" id="UP001597079"/>
    </source>
</evidence>
<name>A0ABW4JCY0_9BACL</name>
<dbReference type="Proteomes" id="UP001597079">
    <property type="component" value="Unassembled WGS sequence"/>
</dbReference>
<dbReference type="RefSeq" id="WP_377941927.1">
    <property type="nucleotide sequence ID" value="NZ_JBHUCX010000017.1"/>
</dbReference>
<proteinExistence type="predicted"/>
<reference evidence="2" key="1">
    <citation type="journal article" date="2019" name="Int. J. Syst. Evol. Microbiol.">
        <title>The Global Catalogue of Microorganisms (GCM) 10K type strain sequencing project: providing services to taxonomists for standard genome sequencing and annotation.</title>
        <authorList>
            <consortium name="The Broad Institute Genomics Platform"/>
            <consortium name="The Broad Institute Genome Sequencing Center for Infectious Disease"/>
            <person name="Wu L."/>
            <person name="Ma J."/>
        </authorList>
    </citation>
    <scope>NUCLEOTIDE SEQUENCE [LARGE SCALE GENOMIC DNA]</scope>
    <source>
        <strain evidence="2">CGMCC 1.12286</strain>
    </source>
</reference>
<evidence type="ECO:0008006" key="3">
    <source>
        <dbReference type="Google" id="ProtNLM"/>
    </source>
</evidence>
<comment type="caution">
    <text evidence="1">The sequence shown here is derived from an EMBL/GenBank/DDBJ whole genome shotgun (WGS) entry which is preliminary data.</text>
</comment>
<dbReference type="EMBL" id="JBHUCX010000017">
    <property type="protein sequence ID" value="MFD1674147.1"/>
    <property type="molecule type" value="Genomic_DNA"/>
</dbReference>
<gene>
    <name evidence="1" type="ORF">ACFSB2_05400</name>
</gene>
<sequence length="126" mass="14002">MRSVIIMILLLPLFYYFGYQPDMDQVNEARSLYLENVVHTALTQAQIKGYFSTTDLQTIQDNVASALGYPTNEVYINGTTTQQTRGVQITLTLSIPTQIAFFNMSPATNHATITRSESATSEAILS</sequence>
<protein>
    <recommendedName>
        <fullName evidence="3">DUF4845 domain-containing protein</fullName>
    </recommendedName>
</protein>